<accession>A0A9P0KJ18</accession>
<keyword evidence="6" id="KW-0521">NADP</keyword>
<dbReference type="GO" id="GO:0000166">
    <property type="term" value="F:nucleotide binding"/>
    <property type="evidence" value="ECO:0007669"/>
    <property type="project" value="UniProtKB-KW"/>
</dbReference>
<comment type="catalytic activity">
    <reaction evidence="2">
        <text>(6R)-NADPHX = (6S)-NADPHX</text>
        <dbReference type="Rhea" id="RHEA:32227"/>
        <dbReference type="ChEBI" id="CHEBI:64076"/>
        <dbReference type="ChEBI" id="CHEBI:64077"/>
        <dbReference type="EC" id="5.1.99.6"/>
    </reaction>
</comment>
<dbReference type="EC" id="5.1.99.6" evidence="3"/>
<evidence type="ECO:0000256" key="8">
    <source>
        <dbReference type="ARBA" id="ARBA00023027"/>
    </source>
</evidence>
<evidence type="ECO:0000256" key="1">
    <source>
        <dbReference type="ARBA" id="ARBA00000013"/>
    </source>
</evidence>
<evidence type="ECO:0000256" key="4">
    <source>
        <dbReference type="ARBA" id="ARBA00022723"/>
    </source>
</evidence>
<evidence type="ECO:0000256" key="7">
    <source>
        <dbReference type="ARBA" id="ARBA00022958"/>
    </source>
</evidence>
<sequence length="128" mass="14321">MAVPFLQMLPEPELSTVECTFALIVDAVFGFSSFKPPVTEAIDLPSGWHVDNGEPEERSGLLPEMLISLMCPKRGALDFRGIYHYLGGRFVPAALEEKFEMNLPEYPGTDCCVLISCDCEDEEHQKEH</sequence>
<evidence type="ECO:0000313" key="11">
    <source>
        <dbReference type="EMBL" id="CAH1976958.1"/>
    </source>
</evidence>
<dbReference type="AlphaFoldDB" id="A0A9P0KJ18"/>
<evidence type="ECO:0000256" key="2">
    <source>
        <dbReference type="ARBA" id="ARBA00000909"/>
    </source>
</evidence>
<name>A0A9P0KJ18_ACAOB</name>
<dbReference type="OrthoDB" id="10064708at2759"/>
<keyword evidence="4" id="KW-0479">Metal-binding</keyword>
<feature type="domain" description="YjeF N-terminal" evidence="10">
    <location>
        <begin position="1"/>
        <end position="103"/>
    </location>
</feature>
<dbReference type="InterPro" id="IPR032976">
    <property type="entry name" value="YJEFN_prot_NAXE-like"/>
</dbReference>
<protein>
    <recommendedName>
        <fullName evidence="3">NAD(P)H-hydrate epimerase</fullName>
        <ecNumber evidence="3">5.1.99.6</ecNumber>
    </recommendedName>
</protein>
<keyword evidence="5" id="KW-0547">Nucleotide-binding</keyword>
<evidence type="ECO:0000256" key="3">
    <source>
        <dbReference type="ARBA" id="ARBA00012228"/>
    </source>
</evidence>
<dbReference type="PROSITE" id="PS51385">
    <property type="entry name" value="YJEF_N"/>
    <property type="match status" value="1"/>
</dbReference>
<dbReference type="GO" id="GO:0046872">
    <property type="term" value="F:metal ion binding"/>
    <property type="evidence" value="ECO:0007669"/>
    <property type="project" value="UniProtKB-KW"/>
</dbReference>
<keyword evidence="7" id="KW-0630">Potassium</keyword>
<dbReference type="GO" id="GO:0052856">
    <property type="term" value="F:NAD(P)HX epimerase activity"/>
    <property type="evidence" value="ECO:0007669"/>
    <property type="project" value="UniProtKB-EC"/>
</dbReference>
<comment type="caution">
    <text evidence="11">The sequence shown here is derived from an EMBL/GenBank/DDBJ whole genome shotgun (WGS) entry which is preliminary data.</text>
</comment>
<gene>
    <name evidence="11" type="ORF">ACAOBT_LOCUS12395</name>
</gene>
<proteinExistence type="predicted"/>
<evidence type="ECO:0000259" key="10">
    <source>
        <dbReference type="PROSITE" id="PS51385"/>
    </source>
</evidence>
<evidence type="ECO:0000313" key="12">
    <source>
        <dbReference type="Proteomes" id="UP001152888"/>
    </source>
</evidence>
<dbReference type="EMBL" id="CAKOFQ010006852">
    <property type="protein sequence ID" value="CAH1976958.1"/>
    <property type="molecule type" value="Genomic_DNA"/>
</dbReference>
<comment type="catalytic activity">
    <reaction evidence="1">
        <text>(6R)-NADHX = (6S)-NADHX</text>
        <dbReference type="Rhea" id="RHEA:32215"/>
        <dbReference type="ChEBI" id="CHEBI:64074"/>
        <dbReference type="ChEBI" id="CHEBI:64075"/>
        <dbReference type="EC" id="5.1.99.6"/>
    </reaction>
</comment>
<dbReference type="SUPFAM" id="SSF64153">
    <property type="entry name" value="YjeF N-terminal domain-like"/>
    <property type="match status" value="1"/>
</dbReference>
<dbReference type="InterPro" id="IPR036652">
    <property type="entry name" value="YjeF_N_dom_sf"/>
</dbReference>
<keyword evidence="9" id="KW-0413">Isomerase</keyword>
<evidence type="ECO:0000256" key="6">
    <source>
        <dbReference type="ARBA" id="ARBA00022857"/>
    </source>
</evidence>
<reference evidence="11" key="1">
    <citation type="submission" date="2022-03" db="EMBL/GenBank/DDBJ databases">
        <authorList>
            <person name="Sayadi A."/>
        </authorList>
    </citation>
    <scope>NUCLEOTIDE SEQUENCE</scope>
</reference>
<organism evidence="11 12">
    <name type="scientific">Acanthoscelides obtectus</name>
    <name type="common">Bean weevil</name>
    <name type="synonym">Bruchus obtectus</name>
    <dbReference type="NCBI Taxonomy" id="200917"/>
    <lineage>
        <taxon>Eukaryota</taxon>
        <taxon>Metazoa</taxon>
        <taxon>Ecdysozoa</taxon>
        <taxon>Arthropoda</taxon>
        <taxon>Hexapoda</taxon>
        <taxon>Insecta</taxon>
        <taxon>Pterygota</taxon>
        <taxon>Neoptera</taxon>
        <taxon>Endopterygota</taxon>
        <taxon>Coleoptera</taxon>
        <taxon>Polyphaga</taxon>
        <taxon>Cucujiformia</taxon>
        <taxon>Chrysomeloidea</taxon>
        <taxon>Chrysomelidae</taxon>
        <taxon>Bruchinae</taxon>
        <taxon>Bruchini</taxon>
        <taxon>Acanthoscelides</taxon>
    </lineage>
</organism>
<dbReference type="GO" id="GO:0005739">
    <property type="term" value="C:mitochondrion"/>
    <property type="evidence" value="ECO:0007669"/>
    <property type="project" value="TreeGrafter"/>
</dbReference>
<dbReference type="InterPro" id="IPR004443">
    <property type="entry name" value="YjeF_N_dom"/>
</dbReference>
<dbReference type="PANTHER" id="PTHR13232">
    <property type="entry name" value="NAD(P)H-HYDRATE EPIMERASE"/>
    <property type="match status" value="1"/>
</dbReference>
<evidence type="ECO:0000256" key="5">
    <source>
        <dbReference type="ARBA" id="ARBA00022741"/>
    </source>
</evidence>
<keyword evidence="12" id="KW-1185">Reference proteome</keyword>
<dbReference type="Proteomes" id="UP001152888">
    <property type="component" value="Unassembled WGS sequence"/>
</dbReference>
<evidence type="ECO:0000256" key="9">
    <source>
        <dbReference type="ARBA" id="ARBA00023235"/>
    </source>
</evidence>
<dbReference type="PANTHER" id="PTHR13232:SF10">
    <property type="entry name" value="NAD(P)H-HYDRATE EPIMERASE"/>
    <property type="match status" value="1"/>
</dbReference>
<dbReference type="Gene3D" id="3.40.50.10260">
    <property type="entry name" value="YjeF N-terminal domain"/>
    <property type="match status" value="1"/>
</dbReference>
<keyword evidence="8" id="KW-0520">NAD</keyword>